<organism evidence="1">
    <name type="scientific">Methylobacterium bullatum</name>
    <dbReference type="NCBI Taxonomy" id="570505"/>
    <lineage>
        <taxon>Bacteria</taxon>
        <taxon>Pseudomonadati</taxon>
        <taxon>Pseudomonadota</taxon>
        <taxon>Alphaproteobacteria</taxon>
        <taxon>Hyphomicrobiales</taxon>
        <taxon>Methylobacteriaceae</taxon>
        <taxon>Methylobacterium</taxon>
    </lineage>
</organism>
<evidence type="ECO:0000313" key="1">
    <source>
        <dbReference type="EMBL" id="CAA2108991.1"/>
    </source>
</evidence>
<name>A0A679JJ22_9HYPH</name>
<keyword evidence="1" id="KW-0614">Plasmid</keyword>
<dbReference type="Pfam" id="PF14022">
    <property type="entry name" value="DUF4238"/>
    <property type="match status" value="1"/>
</dbReference>
<geneLocation type="plasmid" evidence="1">
    <name>3</name>
</geneLocation>
<accession>A0A679JJ22</accession>
<gene>
    <name evidence="1" type="ORF">MBUL_04484</name>
</gene>
<reference evidence="1" key="1">
    <citation type="submission" date="2019-12" db="EMBL/GenBank/DDBJ databases">
        <authorList>
            <person name="Cremers G."/>
        </authorList>
    </citation>
    <scope>NUCLEOTIDE SEQUENCE</scope>
    <source>
        <strain evidence="1">Mbul1</strain>
        <plasmid evidence="1">3</plasmid>
    </source>
</reference>
<sequence length="314" mass="36232">MPADLPPRHHYIPVFYLKQWMAGDGRICEYQREHAGVVKPKRTHPSGTGYVRGLYDLVGIEDANIRDAFEREFLKPVDTGAAEQLQDINTGRKAMNNPYKRSAWTRFLLSLLFRMPEDIALFKSRYVEAWMRVTPDRVKYYNRIHRPGAPKRLEDALSRMNTHDIEHRAMNALIPLITNPRIGEHLINMRWGSLRLPNIGPTLLTSDRPVVISNGLKNEDSHVILPIGPKTIFYAVNSQSVLNFLMIRPPAEIAEALNTAVTHQAVKYVYGQWDNQLPFVQQHMGAKRLPSLLERMEEISASRQFKKRLRKKHP</sequence>
<dbReference type="AlphaFoldDB" id="A0A679JJ22"/>
<dbReference type="InterPro" id="IPR025332">
    <property type="entry name" value="DUF4238"/>
</dbReference>
<dbReference type="EMBL" id="LR743506">
    <property type="protein sequence ID" value="CAA2108991.1"/>
    <property type="molecule type" value="Genomic_DNA"/>
</dbReference>
<proteinExistence type="predicted"/>
<evidence type="ECO:0008006" key="2">
    <source>
        <dbReference type="Google" id="ProtNLM"/>
    </source>
</evidence>
<protein>
    <recommendedName>
        <fullName evidence="2">DUF4238 domain-containing protein</fullName>
    </recommendedName>
</protein>